<dbReference type="SUPFAM" id="SSF54523">
    <property type="entry name" value="Pili subunits"/>
    <property type="match status" value="1"/>
</dbReference>
<comment type="caution">
    <text evidence="1">The sequence shown here is derived from an EMBL/GenBank/DDBJ whole genome shotgun (WGS) entry which is preliminary data.</text>
</comment>
<reference evidence="1" key="1">
    <citation type="submission" date="2021-03" db="EMBL/GenBank/DDBJ databases">
        <title>novel species isolated from a fishpond in China.</title>
        <authorList>
            <person name="Lu H."/>
            <person name="Cai Z."/>
        </authorList>
    </citation>
    <scope>NUCLEOTIDE SEQUENCE</scope>
    <source>
        <strain evidence="1">JCM 30855</strain>
    </source>
</reference>
<name>A0A939IPK2_9ALTE</name>
<dbReference type="InterPro" id="IPR012902">
    <property type="entry name" value="N_methyl_site"/>
</dbReference>
<evidence type="ECO:0000313" key="1">
    <source>
        <dbReference type="EMBL" id="MBN7827533.1"/>
    </source>
</evidence>
<dbReference type="Proteomes" id="UP000664654">
    <property type="component" value="Unassembled WGS sequence"/>
</dbReference>
<dbReference type="PROSITE" id="PS00409">
    <property type="entry name" value="PROKAR_NTER_METHYL"/>
    <property type="match status" value="1"/>
</dbReference>
<dbReference type="InterPro" id="IPR045584">
    <property type="entry name" value="Pilin-like"/>
</dbReference>
<dbReference type="RefSeq" id="WP_206575641.1">
    <property type="nucleotide sequence ID" value="NZ_JAFKCV010000019.1"/>
</dbReference>
<proteinExistence type="predicted"/>
<dbReference type="Pfam" id="PF07963">
    <property type="entry name" value="N_methyl"/>
    <property type="match status" value="1"/>
</dbReference>
<accession>A0A939IPK2</accession>
<dbReference type="EMBL" id="JAFKCV010000019">
    <property type="protein sequence ID" value="MBN7827533.1"/>
    <property type="molecule type" value="Genomic_DNA"/>
</dbReference>
<evidence type="ECO:0000313" key="2">
    <source>
        <dbReference type="Proteomes" id="UP000664654"/>
    </source>
</evidence>
<keyword evidence="2" id="KW-1185">Reference proteome</keyword>
<sequence length="125" mass="14507">MSRGFSLLELMVVLLITSALLGLVAPVSIRQVEKSREHVELLEFQRDLKRLEQQAFLLGQDIEVNLEGKKSTIVQGMHVREHVFTGLFFEPQRIKINANGEFLQPRVEVFYRGEKRTIRTEEQID</sequence>
<dbReference type="NCBIfam" id="TIGR02532">
    <property type="entry name" value="IV_pilin_GFxxxE"/>
    <property type="match status" value="1"/>
</dbReference>
<organism evidence="1 2">
    <name type="scientific">Bowmanella dokdonensis</name>
    <dbReference type="NCBI Taxonomy" id="751969"/>
    <lineage>
        <taxon>Bacteria</taxon>
        <taxon>Pseudomonadati</taxon>
        <taxon>Pseudomonadota</taxon>
        <taxon>Gammaproteobacteria</taxon>
        <taxon>Alteromonadales</taxon>
        <taxon>Alteromonadaceae</taxon>
        <taxon>Bowmanella</taxon>
    </lineage>
</organism>
<gene>
    <name evidence="1" type="ORF">J0A66_20045</name>
</gene>
<dbReference type="AlphaFoldDB" id="A0A939IPK2"/>
<protein>
    <submittedName>
        <fullName evidence="1">Type II secretion system protein</fullName>
    </submittedName>
</protein>